<name>A0A915KVB5_ROMCU</name>
<sequence length="56" mass="6470">MKKWNMQSFTILIQLVCFGKFKSQNLAHRATALVIMECDKGHVGDRSTDYTALMKY</sequence>
<proteinExistence type="predicted"/>
<dbReference type="Proteomes" id="UP000887565">
    <property type="component" value="Unplaced"/>
</dbReference>
<reference evidence="2" key="1">
    <citation type="submission" date="2022-11" db="UniProtKB">
        <authorList>
            <consortium name="WormBaseParasite"/>
        </authorList>
    </citation>
    <scope>IDENTIFICATION</scope>
</reference>
<protein>
    <submittedName>
        <fullName evidence="2">Uncharacterized protein</fullName>
    </submittedName>
</protein>
<keyword evidence="1" id="KW-1185">Reference proteome</keyword>
<evidence type="ECO:0000313" key="1">
    <source>
        <dbReference type="Proteomes" id="UP000887565"/>
    </source>
</evidence>
<organism evidence="1 2">
    <name type="scientific">Romanomermis culicivorax</name>
    <name type="common">Nematode worm</name>
    <dbReference type="NCBI Taxonomy" id="13658"/>
    <lineage>
        <taxon>Eukaryota</taxon>
        <taxon>Metazoa</taxon>
        <taxon>Ecdysozoa</taxon>
        <taxon>Nematoda</taxon>
        <taxon>Enoplea</taxon>
        <taxon>Dorylaimia</taxon>
        <taxon>Mermithida</taxon>
        <taxon>Mermithoidea</taxon>
        <taxon>Mermithidae</taxon>
        <taxon>Romanomermis</taxon>
    </lineage>
</organism>
<dbReference type="WBParaSite" id="nRc.2.0.1.t42418-RA">
    <property type="protein sequence ID" value="nRc.2.0.1.t42418-RA"/>
    <property type="gene ID" value="nRc.2.0.1.g42418"/>
</dbReference>
<evidence type="ECO:0000313" key="2">
    <source>
        <dbReference type="WBParaSite" id="nRc.2.0.1.t42418-RA"/>
    </source>
</evidence>
<accession>A0A915KVB5</accession>
<dbReference type="AlphaFoldDB" id="A0A915KVB5"/>